<dbReference type="SUPFAM" id="SSF52980">
    <property type="entry name" value="Restriction endonuclease-like"/>
    <property type="match status" value="1"/>
</dbReference>
<evidence type="ECO:0000259" key="3">
    <source>
        <dbReference type="Pfam" id="PF09588"/>
    </source>
</evidence>
<reference evidence="4 5" key="1">
    <citation type="submission" date="2020-08" db="EMBL/GenBank/DDBJ databases">
        <authorList>
            <person name="Liu C."/>
            <person name="Sun Q."/>
        </authorList>
    </citation>
    <scope>NUCLEOTIDE SEQUENCE [LARGE SCALE GENOMIC DNA]</scope>
    <source>
        <strain evidence="4 5">NSJ-18</strain>
    </source>
</reference>
<evidence type="ECO:0000256" key="1">
    <source>
        <dbReference type="ARBA" id="ARBA00022801"/>
    </source>
</evidence>
<dbReference type="Pfam" id="PF09588">
    <property type="entry name" value="YqaJ"/>
    <property type="match status" value="1"/>
</dbReference>
<dbReference type="RefSeq" id="WP_153925992.1">
    <property type="nucleotide sequence ID" value="NZ_JACRWE010000003.1"/>
</dbReference>
<dbReference type="PANTHER" id="PTHR46609:SF6">
    <property type="entry name" value="EXONUCLEASE, PHAGE-TYPE_RECB, C-TERMINAL DOMAIN-CONTAINING PROTEIN-RELATED"/>
    <property type="match status" value="1"/>
</dbReference>
<dbReference type="InterPro" id="IPR017482">
    <property type="entry name" value="Lambda-type_endonuclease"/>
</dbReference>
<feature type="coiled-coil region" evidence="2">
    <location>
        <begin position="229"/>
        <end position="259"/>
    </location>
</feature>
<sequence length="311" mass="36290">MRKYLDANIICDTKSMSKEKWLKKRKEGIGGSDAASVLGLNPYKSSMSVYMNIKNDLVIDEEINYKMDLGNKLEDFVANEFTLKTGKKVRNVNGILKNDKYPFALANIDRAVVGEKAFLECKVTNSYSKKLWQKEVPIYIQVQCYHYMAVTGATHCYIAALIGNEELVIHKLDREEVLINEIMNLEKMFWDKCILGEELPIPDGSDDYSSVLQGLYKDSIEEEVILFEKEDLLKRYDDVRELVKDLDSERKAIEQYLQMQMKDYEVAYLGDRKITWKKQVRNTVDTKRLKKEHPEIVEKYMKTTISRVFRI</sequence>
<protein>
    <submittedName>
        <fullName evidence="4">YqaJ viral recombinase family protein</fullName>
    </submittedName>
</protein>
<proteinExistence type="predicted"/>
<dbReference type="Gene3D" id="3.90.320.10">
    <property type="match status" value="1"/>
</dbReference>
<gene>
    <name evidence="4" type="ORF">H8923_07020</name>
</gene>
<organism evidence="4 5">
    <name type="scientific">Romboutsia faecis</name>
    <dbReference type="NCBI Taxonomy" id="2764597"/>
    <lineage>
        <taxon>Bacteria</taxon>
        <taxon>Bacillati</taxon>
        <taxon>Bacillota</taxon>
        <taxon>Clostridia</taxon>
        <taxon>Peptostreptococcales</taxon>
        <taxon>Peptostreptococcaceae</taxon>
        <taxon>Romboutsia</taxon>
    </lineage>
</organism>
<evidence type="ECO:0000256" key="2">
    <source>
        <dbReference type="SAM" id="Coils"/>
    </source>
</evidence>
<dbReference type="InterPro" id="IPR011604">
    <property type="entry name" value="PDDEXK-like_dom_sf"/>
</dbReference>
<feature type="domain" description="YqaJ viral recombinase" evidence="3">
    <location>
        <begin position="20"/>
        <end position="153"/>
    </location>
</feature>
<dbReference type="PANTHER" id="PTHR46609">
    <property type="entry name" value="EXONUCLEASE, PHAGE-TYPE/RECB, C-TERMINAL DOMAIN-CONTAINING PROTEIN"/>
    <property type="match status" value="1"/>
</dbReference>
<keyword evidence="1" id="KW-0378">Hydrolase</keyword>
<comment type="caution">
    <text evidence="4">The sequence shown here is derived from an EMBL/GenBank/DDBJ whole genome shotgun (WGS) entry which is preliminary data.</text>
</comment>
<dbReference type="Proteomes" id="UP000609849">
    <property type="component" value="Unassembled WGS sequence"/>
</dbReference>
<name>A0ABR7JNN5_9FIRM</name>
<dbReference type="NCBIfam" id="TIGR03033">
    <property type="entry name" value="phage_rel_nuc"/>
    <property type="match status" value="1"/>
</dbReference>
<dbReference type="InterPro" id="IPR051703">
    <property type="entry name" value="NF-kappa-B_Signaling_Reg"/>
</dbReference>
<evidence type="ECO:0000313" key="5">
    <source>
        <dbReference type="Proteomes" id="UP000609849"/>
    </source>
</evidence>
<dbReference type="InterPro" id="IPR011335">
    <property type="entry name" value="Restrct_endonuc-II-like"/>
</dbReference>
<dbReference type="InterPro" id="IPR019080">
    <property type="entry name" value="YqaJ_viral_recombinase"/>
</dbReference>
<keyword evidence="5" id="KW-1185">Reference proteome</keyword>
<dbReference type="EMBL" id="JACRWE010000003">
    <property type="protein sequence ID" value="MBC5996510.1"/>
    <property type="molecule type" value="Genomic_DNA"/>
</dbReference>
<keyword evidence="2" id="KW-0175">Coiled coil</keyword>
<evidence type="ECO:0000313" key="4">
    <source>
        <dbReference type="EMBL" id="MBC5996510.1"/>
    </source>
</evidence>
<accession>A0ABR7JNN5</accession>